<keyword evidence="4" id="KW-1185">Reference proteome</keyword>
<proteinExistence type="predicted"/>
<keyword evidence="1" id="KW-0092">Biotin</keyword>
<dbReference type="PANTHER" id="PTHR45266">
    <property type="entry name" value="OXALOACETATE DECARBOXYLASE ALPHA CHAIN"/>
    <property type="match status" value="1"/>
</dbReference>
<protein>
    <recommendedName>
        <fullName evidence="2">Lipoyl-binding domain-containing protein</fullName>
    </recommendedName>
</protein>
<dbReference type="InterPro" id="IPR011053">
    <property type="entry name" value="Single_hybrid_motif"/>
</dbReference>
<dbReference type="AlphaFoldDB" id="A0A0R2NJ35"/>
<dbReference type="CDD" id="cd06850">
    <property type="entry name" value="biotinyl_domain"/>
    <property type="match status" value="1"/>
</dbReference>
<organism evidence="3 4">
    <name type="scientific">Pediococcus argentinicus</name>
    <dbReference type="NCBI Taxonomy" id="480391"/>
    <lineage>
        <taxon>Bacteria</taxon>
        <taxon>Bacillati</taxon>
        <taxon>Bacillota</taxon>
        <taxon>Bacilli</taxon>
        <taxon>Lactobacillales</taxon>
        <taxon>Lactobacillaceae</taxon>
        <taxon>Pediococcus</taxon>
    </lineage>
</organism>
<dbReference type="OrthoDB" id="9811735at2"/>
<evidence type="ECO:0000313" key="3">
    <source>
        <dbReference type="EMBL" id="KRO25807.1"/>
    </source>
</evidence>
<sequence length="121" mass="13598">MKIDEVFKIMQRLEDYPYNEIDIEIEGLKLHVNKNGQKETDNVELDDDDVITSPMVGIIHINDNIQEGTTVTKGQVLGQIESMKLFNDLKAPQDGEIKKIHVEDGTGIQFGEPIFTITGAK</sequence>
<accession>A0A0R2NJ35</accession>
<dbReference type="Gene3D" id="2.40.50.100">
    <property type="match status" value="1"/>
</dbReference>
<evidence type="ECO:0000259" key="2">
    <source>
        <dbReference type="PROSITE" id="PS50968"/>
    </source>
</evidence>
<dbReference type="SUPFAM" id="SSF51230">
    <property type="entry name" value="Single hybrid motif"/>
    <property type="match status" value="1"/>
</dbReference>
<dbReference type="EMBL" id="JQCQ01000006">
    <property type="protein sequence ID" value="KRO25807.1"/>
    <property type="molecule type" value="Genomic_DNA"/>
</dbReference>
<feature type="domain" description="Lipoyl-binding" evidence="2">
    <location>
        <begin position="38"/>
        <end position="118"/>
    </location>
</feature>
<name>A0A0R2NJ35_9LACO</name>
<evidence type="ECO:0000313" key="4">
    <source>
        <dbReference type="Proteomes" id="UP000051249"/>
    </source>
</evidence>
<dbReference type="PROSITE" id="PS50968">
    <property type="entry name" value="BIOTINYL_LIPOYL"/>
    <property type="match status" value="1"/>
</dbReference>
<gene>
    <name evidence="3" type="ORF">IV88_GL001570</name>
</gene>
<dbReference type="RefSeq" id="WP_057798459.1">
    <property type="nucleotide sequence ID" value="NZ_BJZZ01000006.1"/>
</dbReference>
<dbReference type="PATRIC" id="fig|480391.4.peg.1596"/>
<dbReference type="Proteomes" id="UP000051249">
    <property type="component" value="Unassembled WGS sequence"/>
</dbReference>
<reference evidence="3 4" key="1">
    <citation type="journal article" date="2015" name="Genome Announc.">
        <title>Expanding the biotechnology potential of lactobacilli through comparative genomics of 213 strains and associated genera.</title>
        <authorList>
            <person name="Sun Z."/>
            <person name="Harris H.M."/>
            <person name="McCann A."/>
            <person name="Guo C."/>
            <person name="Argimon S."/>
            <person name="Zhang W."/>
            <person name="Yang X."/>
            <person name="Jeffery I.B."/>
            <person name="Cooney J.C."/>
            <person name="Kagawa T.F."/>
            <person name="Liu W."/>
            <person name="Song Y."/>
            <person name="Salvetti E."/>
            <person name="Wrobel A."/>
            <person name="Rasinkangas P."/>
            <person name="Parkhill J."/>
            <person name="Rea M.C."/>
            <person name="O'Sullivan O."/>
            <person name="Ritari J."/>
            <person name="Douillard F.P."/>
            <person name="Paul Ross R."/>
            <person name="Yang R."/>
            <person name="Briner A.E."/>
            <person name="Felis G.E."/>
            <person name="de Vos W.M."/>
            <person name="Barrangou R."/>
            <person name="Klaenhammer T.R."/>
            <person name="Caufield P.W."/>
            <person name="Cui Y."/>
            <person name="Zhang H."/>
            <person name="O'Toole P.W."/>
        </authorList>
    </citation>
    <scope>NUCLEOTIDE SEQUENCE [LARGE SCALE GENOMIC DNA]</scope>
    <source>
        <strain evidence="3 4">DSM 23026</strain>
    </source>
</reference>
<dbReference type="Pfam" id="PF00364">
    <property type="entry name" value="Biotin_lipoyl"/>
    <property type="match status" value="1"/>
</dbReference>
<dbReference type="InterPro" id="IPR000089">
    <property type="entry name" value="Biotin_lipoyl"/>
</dbReference>
<evidence type="ECO:0000256" key="1">
    <source>
        <dbReference type="ARBA" id="ARBA00023267"/>
    </source>
</evidence>
<comment type="caution">
    <text evidence="3">The sequence shown here is derived from an EMBL/GenBank/DDBJ whole genome shotgun (WGS) entry which is preliminary data.</text>
</comment>
<dbReference type="PANTHER" id="PTHR45266:SF3">
    <property type="entry name" value="OXALOACETATE DECARBOXYLASE ALPHA CHAIN"/>
    <property type="match status" value="1"/>
</dbReference>
<dbReference type="InterPro" id="IPR050709">
    <property type="entry name" value="Biotin_Carboxyl_Carrier/Decarb"/>
</dbReference>